<dbReference type="GO" id="GO:0005576">
    <property type="term" value="C:extracellular region"/>
    <property type="evidence" value="ECO:0007669"/>
    <property type="project" value="EnsemblMetazoa"/>
</dbReference>
<keyword evidence="2" id="KW-1185">Reference proteome</keyword>
<proteinExistence type="predicted"/>
<evidence type="ECO:0000313" key="1">
    <source>
        <dbReference type="EMBL" id="EDV43668.2"/>
    </source>
</evidence>
<dbReference type="FunCoup" id="B3LVP4">
    <property type="interactions" value="3"/>
</dbReference>
<dbReference type="InParanoid" id="B3LVP4"/>
<reference evidence="1 2" key="1">
    <citation type="journal article" date="2007" name="Nature">
        <title>Evolution of genes and genomes on the Drosophila phylogeny.</title>
        <authorList>
            <consortium name="Drosophila 12 Genomes Consortium"/>
            <person name="Clark A.G."/>
            <person name="Eisen M.B."/>
            <person name="Smith D.R."/>
            <person name="Bergman C.M."/>
            <person name="Oliver B."/>
            <person name="Markow T.A."/>
            <person name="Kaufman T.C."/>
            <person name="Kellis M."/>
            <person name="Gelbart W."/>
            <person name="Iyer V.N."/>
            <person name="Pollard D.A."/>
            <person name="Sackton T.B."/>
            <person name="Larracuente A.M."/>
            <person name="Singh N.D."/>
            <person name="Abad J.P."/>
            <person name="Abt D.N."/>
            <person name="Adryan B."/>
            <person name="Aguade M."/>
            <person name="Akashi H."/>
            <person name="Anderson W.W."/>
            <person name="Aquadro C.F."/>
            <person name="Ardell D.H."/>
            <person name="Arguello R."/>
            <person name="Artieri C.G."/>
            <person name="Barbash D.A."/>
            <person name="Barker D."/>
            <person name="Barsanti P."/>
            <person name="Batterham P."/>
            <person name="Batzoglou S."/>
            <person name="Begun D."/>
            <person name="Bhutkar A."/>
            <person name="Blanco E."/>
            <person name="Bosak S.A."/>
            <person name="Bradley R.K."/>
            <person name="Brand A.D."/>
            <person name="Brent M.R."/>
            <person name="Brooks A.N."/>
            <person name="Brown R.H."/>
            <person name="Butlin R.K."/>
            <person name="Caggese C."/>
            <person name="Calvi B.R."/>
            <person name="Bernardo de Carvalho A."/>
            <person name="Caspi A."/>
            <person name="Castrezana S."/>
            <person name="Celniker S.E."/>
            <person name="Chang J.L."/>
            <person name="Chapple C."/>
            <person name="Chatterji S."/>
            <person name="Chinwalla A."/>
            <person name="Civetta A."/>
            <person name="Clifton S.W."/>
            <person name="Comeron J.M."/>
            <person name="Costello J.C."/>
            <person name="Coyne J.A."/>
            <person name="Daub J."/>
            <person name="David R.G."/>
            <person name="Delcher A.L."/>
            <person name="Delehaunty K."/>
            <person name="Do C.B."/>
            <person name="Ebling H."/>
            <person name="Edwards K."/>
            <person name="Eickbush T."/>
            <person name="Evans J.D."/>
            <person name="Filipski A."/>
            <person name="Findeiss S."/>
            <person name="Freyhult E."/>
            <person name="Fulton L."/>
            <person name="Fulton R."/>
            <person name="Garcia A.C."/>
            <person name="Gardiner A."/>
            <person name="Garfield D.A."/>
            <person name="Garvin B.E."/>
            <person name="Gibson G."/>
            <person name="Gilbert D."/>
            <person name="Gnerre S."/>
            <person name="Godfrey J."/>
            <person name="Good R."/>
            <person name="Gotea V."/>
            <person name="Gravely B."/>
            <person name="Greenberg A.J."/>
            <person name="Griffiths-Jones S."/>
            <person name="Gross S."/>
            <person name="Guigo R."/>
            <person name="Gustafson E.A."/>
            <person name="Haerty W."/>
            <person name="Hahn M.W."/>
            <person name="Halligan D.L."/>
            <person name="Halpern A.L."/>
            <person name="Halter G.M."/>
            <person name="Han M.V."/>
            <person name="Heger A."/>
            <person name="Hillier L."/>
            <person name="Hinrichs A.S."/>
            <person name="Holmes I."/>
            <person name="Hoskins R.A."/>
            <person name="Hubisz M.J."/>
            <person name="Hultmark D."/>
            <person name="Huntley M.A."/>
            <person name="Jaffe D.B."/>
            <person name="Jagadeeshan S."/>
            <person name="Jeck W.R."/>
            <person name="Johnson J."/>
            <person name="Jones C.D."/>
            <person name="Jordan W.C."/>
            <person name="Karpen G.H."/>
            <person name="Kataoka E."/>
            <person name="Keightley P.D."/>
            <person name="Kheradpour P."/>
            <person name="Kirkness E.F."/>
            <person name="Koerich L.B."/>
            <person name="Kristiansen K."/>
            <person name="Kudrna D."/>
            <person name="Kulathinal R.J."/>
            <person name="Kumar S."/>
            <person name="Kwok R."/>
            <person name="Lander E."/>
            <person name="Langley C.H."/>
            <person name="Lapoint R."/>
            <person name="Lazzaro B.P."/>
            <person name="Lee S.J."/>
            <person name="Levesque L."/>
            <person name="Li R."/>
            <person name="Lin C.F."/>
            <person name="Lin M.F."/>
            <person name="Lindblad-Toh K."/>
            <person name="Llopart A."/>
            <person name="Long M."/>
            <person name="Low L."/>
            <person name="Lozovsky E."/>
            <person name="Lu J."/>
            <person name="Luo M."/>
            <person name="Machado C.A."/>
            <person name="Makalowski W."/>
            <person name="Marzo M."/>
            <person name="Matsuda M."/>
            <person name="Matzkin L."/>
            <person name="McAllister B."/>
            <person name="McBride C.S."/>
            <person name="McKernan B."/>
            <person name="McKernan K."/>
            <person name="Mendez-Lago M."/>
            <person name="Minx P."/>
            <person name="Mollenhauer M.U."/>
            <person name="Montooth K."/>
            <person name="Mount S.M."/>
            <person name="Mu X."/>
            <person name="Myers E."/>
            <person name="Negre B."/>
            <person name="Newfeld S."/>
            <person name="Nielsen R."/>
            <person name="Noor M.A."/>
            <person name="O'Grady P."/>
            <person name="Pachter L."/>
            <person name="Papaceit M."/>
            <person name="Parisi M.J."/>
            <person name="Parisi M."/>
            <person name="Parts L."/>
            <person name="Pedersen J.S."/>
            <person name="Pesole G."/>
            <person name="Phillippy A.M."/>
            <person name="Ponting C.P."/>
            <person name="Pop M."/>
            <person name="Porcelli D."/>
            <person name="Powell J.R."/>
            <person name="Prohaska S."/>
            <person name="Pruitt K."/>
            <person name="Puig M."/>
            <person name="Quesneville H."/>
            <person name="Ram K.R."/>
            <person name="Rand D."/>
            <person name="Rasmussen M.D."/>
            <person name="Reed L.K."/>
            <person name="Reenan R."/>
            <person name="Reily A."/>
            <person name="Remington K.A."/>
            <person name="Rieger T.T."/>
            <person name="Ritchie M.G."/>
            <person name="Robin C."/>
            <person name="Rogers Y.H."/>
            <person name="Rohde C."/>
            <person name="Rozas J."/>
            <person name="Rubenfield M.J."/>
            <person name="Ruiz A."/>
            <person name="Russo S."/>
            <person name="Salzberg S.L."/>
            <person name="Sanchez-Gracia A."/>
            <person name="Saranga D.J."/>
            <person name="Sato H."/>
            <person name="Schaeffer S.W."/>
            <person name="Schatz M.C."/>
            <person name="Schlenke T."/>
            <person name="Schwartz R."/>
            <person name="Segarra C."/>
            <person name="Singh R.S."/>
            <person name="Sirot L."/>
            <person name="Sirota M."/>
            <person name="Sisneros N.B."/>
            <person name="Smith C.D."/>
            <person name="Smith T.F."/>
            <person name="Spieth J."/>
            <person name="Stage D.E."/>
            <person name="Stark A."/>
            <person name="Stephan W."/>
            <person name="Strausberg R.L."/>
            <person name="Strempel S."/>
            <person name="Sturgill D."/>
            <person name="Sutton G."/>
            <person name="Sutton G.G."/>
            <person name="Tao W."/>
            <person name="Teichmann S."/>
            <person name="Tobari Y.N."/>
            <person name="Tomimura Y."/>
            <person name="Tsolas J.M."/>
            <person name="Valente V.L."/>
            <person name="Venter E."/>
            <person name="Venter J.C."/>
            <person name="Vicario S."/>
            <person name="Vieira F.G."/>
            <person name="Vilella A.J."/>
            <person name="Villasante A."/>
            <person name="Walenz B."/>
            <person name="Wang J."/>
            <person name="Wasserman M."/>
            <person name="Watts T."/>
            <person name="Wilson D."/>
            <person name="Wilson R.K."/>
            <person name="Wing R.A."/>
            <person name="Wolfner M.F."/>
            <person name="Wong A."/>
            <person name="Wong G.K."/>
            <person name="Wu C.I."/>
            <person name="Wu G."/>
            <person name="Yamamoto D."/>
            <person name="Yang H.P."/>
            <person name="Yang S.P."/>
            <person name="Yorke J.A."/>
            <person name="Yoshida K."/>
            <person name="Zdobnov E."/>
            <person name="Zhang P."/>
            <person name="Zhang Y."/>
            <person name="Zimin A.V."/>
            <person name="Baldwin J."/>
            <person name="Abdouelleil A."/>
            <person name="Abdulkadir J."/>
            <person name="Abebe A."/>
            <person name="Abera B."/>
            <person name="Abreu J."/>
            <person name="Acer S.C."/>
            <person name="Aftuck L."/>
            <person name="Alexander A."/>
            <person name="An P."/>
            <person name="Anderson E."/>
            <person name="Anderson S."/>
            <person name="Arachi H."/>
            <person name="Azer M."/>
            <person name="Bachantsang P."/>
            <person name="Barry A."/>
            <person name="Bayul T."/>
            <person name="Berlin A."/>
            <person name="Bessette D."/>
            <person name="Bloom T."/>
            <person name="Blye J."/>
            <person name="Boguslavskiy L."/>
            <person name="Bonnet C."/>
            <person name="Boukhgalter B."/>
            <person name="Bourzgui I."/>
            <person name="Brown A."/>
            <person name="Cahill P."/>
            <person name="Channer S."/>
            <person name="Cheshatsang Y."/>
            <person name="Chuda L."/>
            <person name="Citroen M."/>
            <person name="Collymore A."/>
            <person name="Cooke P."/>
            <person name="Costello M."/>
            <person name="D'Aco K."/>
            <person name="Daza R."/>
            <person name="De Haan G."/>
            <person name="DeGray S."/>
            <person name="DeMaso C."/>
            <person name="Dhargay N."/>
            <person name="Dooley K."/>
            <person name="Dooley E."/>
            <person name="Doricent M."/>
            <person name="Dorje P."/>
            <person name="Dorjee K."/>
            <person name="Dupes A."/>
            <person name="Elong R."/>
            <person name="Falk J."/>
            <person name="Farina A."/>
            <person name="Faro S."/>
            <person name="Ferguson D."/>
            <person name="Fisher S."/>
            <person name="Foley C.D."/>
            <person name="Franke A."/>
            <person name="Friedrich D."/>
            <person name="Gadbois L."/>
            <person name="Gearin G."/>
            <person name="Gearin C.R."/>
            <person name="Giannoukos G."/>
            <person name="Goode T."/>
            <person name="Graham J."/>
            <person name="Grandbois E."/>
            <person name="Grewal S."/>
            <person name="Gyaltsen K."/>
            <person name="Hafez N."/>
            <person name="Hagos B."/>
            <person name="Hall J."/>
            <person name="Henson C."/>
            <person name="Hollinger A."/>
            <person name="Honan T."/>
            <person name="Huard M.D."/>
            <person name="Hughes L."/>
            <person name="Hurhula B."/>
            <person name="Husby M.E."/>
            <person name="Kamat A."/>
            <person name="Kanga B."/>
            <person name="Kashin S."/>
            <person name="Khazanovich D."/>
            <person name="Kisner P."/>
            <person name="Lance K."/>
            <person name="Lara M."/>
            <person name="Lee W."/>
            <person name="Lennon N."/>
            <person name="Letendre F."/>
            <person name="LeVine R."/>
            <person name="Lipovsky A."/>
            <person name="Liu X."/>
            <person name="Liu J."/>
            <person name="Liu S."/>
            <person name="Lokyitsang T."/>
            <person name="Lokyitsang Y."/>
            <person name="Lubonja R."/>
            <person name="Lui A."/>
            <person name="MacDonald P."/>
            <person name="Magnisalis V."/>
            <person name="Maru K."/>
            <person name="Matthews C."/>
            <person name="McCusker W."/>
            <person name="McDonough S."/>
            <person name="Mehta T."/>
            <person name="Meldrim J."/>
            <person name="Meneus L."/>
            <person name="Mihai O."/>
            <person name="Mihalev A."/>
            <person name="Mihova T."/>
            <person name="Mittelman R."/>
            <person name="Mlenga V."/>
            <person name="Montmayeur A."/>
            <person name="Mulrain L."/>
            <person name="Navidi A."/>
            <person name="Naylor J."/>
            <person name="Negash T."/>
            <person name="Nguyen T."/>
            <person name="Nguyen N."/>
            <person name="Nicol R."/>
            <person name="Norbu C."/>
            <person name="Norbu N."/>
            <person name="Novod N."/>
            <person name="O'Neill B."/>
            <person name="Osman S."/>
            <person name="Markiewicz E."/>
            <person name="Oyono O.L."/>
            <person name="Patti C."/>
            <person name="Phunkhang P."/>
            <person name="Pierre F."/>
            <person name="Priest M."/>
            <person name="Raghuraman S."/>
            <person name="Rege F."/>
            <person name="Reyes R."/>
            <person name="Rise C."/>
            <person name="Rogov P."/>
            <person name="Ross K."/>
            <person name="Ryan E."/>
            <person name="Settipalli S."/>
            <person name="Shea T."/>
            <person name="Sherpa N."/>
            <person name="Shi L."/>
            <person name="Shih D."/>
            <person name="Sparrow T."/>
            <person name="Spaulding J."/>
            <person name="Stalker J."/>
            <person name="Stange-Thomann N."/>
            <person name="Stavropoulos S."/>
            <person name="Stone C."/>
            <person name="Strader C."/>
            <person name="Tesfaye S."/>
            <person name="Thomson T."/>
            <person name="Thoulutsang Y."/>
            <person name="Thoulutsang D."/>
            <person name="Topham K."/>
            <person name="Topping I."/>
            <person name="Tsamla T."/>
            <person name="Vassiliev H."/>
            <person name="Vo A."/>
            <person name="Wangchuk T."/>
            <person name="Wangdi T."/>
            <person name="Weiand M."/>
            <person name="Wilkinson J."/>
            <person name="Wilson A."/>
            <person name="Yadav S."/>
            <person name="Young G."/>
            <person name="Yu Q."/>
            <person name="Zembek L."/>
            <person name="Zhong D."/>
            <person name="Zimmer A."/>
            <person name="Zwirko Z."/>
            <person name="Jaffe D.B."/>
            <person name="Alvarez P."/>
            <person name="Brockman W."/>
            <person name="Butler J."/>
            <person name="Chin C."/>
            <person name="Gnerre S."/>
            <person name="Grabherr M."/>
            <person name="Kleber M."/>
            <person name="Mauceli E."/>
            <person name="MacCallum I."/>
        </authorList>
    </citation>
    <scope>NUCLEOTIDE SEQUENCE [LARGE SCALE GENOMIC DNA]</scope>
    <source>
        <strain evidence="2">Tucson 14024-0371.13</strain>
    </source>
</reference>
<dbReference type="EMBL" id="CH902617">
    <property type="protein sequence ID" value="EDV43668.2"/>
    <property type="molecule type" value="Genomic_DNA"/>
</dbReference>
<dbReference type="HOGENOM" id="CLU_1628766_0_0_1"/>
<dbReference type="AlphaFoldDB" id="B3LVP4"/>
<accession>B3LVP4</accession>
<gene>
    <name evidence="1" type="primary">Dana\GF16411</name>
    <name evidence="1" type="synonym">dana_GLEANR_17681</name>
    <name evidence="1" type="ORF">GF16411</name>
</gene>
<dbReference type="OrthoDB" id="7847700at2759"/>
<dbReference type="GO" id="GO:0007594">
    <property type="term" value="P:puparial adhesion"/>
    <property type="evidence" value="ECO:0007669"/>
    <property type="project" value="EnsemblMetazoa"/>
</dbReference>
<dbReference type="STRING" id="7217.B3LVP4"/>
<evidence type="ECO:0000313" key="2">
    <source>
        <dbReference type="Proteomes" id="UP000007801"/>
    </source>
</evidence>
<organism evidence="1 2">
    <name type="scientific">Drosophila ananassae</name>
    <name type="common">Fruit fly</name>
    <dbReference type="NCBI Taxonomy" id="7217"/>
    <lineage>
        <taxon>Eukaryota</taxon>
        <taxon>Metazoa</taxon>
        <taxon>Ecdysozoa</taxon>
        <taxon>Arthropoda</taxon>
        <taxon>Hexapoda</taxon>
        <taxon>Insecta</taxon>
        <taxon>Pterygota</taxon>
        <taxon>Neoptera</taxon>
        <taxon>Endopterygota</taxon>
        <taxon>Diptera</taxon>
        <taxon>Brachycera</taxon>
        <taxon>Muscomorpha</taxon>
        <taxon>Ephydroidea</taxon>
        <taxon>Drosophilidae</taxon>
        <taxon>Drosophila</taxon>
        <taxon>Sophophora</taxon>
    </lineage>
</organism>
<dbReference type="Proteomes" id="UP000007801">
    <property type="component" value="Unassembled WGS sequence"/>
</dbReference>
<name>B3LVP4_DROAN</name>
<sequence length="130" mass="15134">MNPDPNPDPEPTCNVWYRNYQWVLQDCYCRPIQNECLMDMENSRRAEDGLKPLVPVTEDLCIHFIPEKCPVGIPVVALFPVPAACGCNRKRGSIESKQFYSFNHLLKFSAENRKPFLSWSYTWPINMDLH</sequence>
<protein>
    <submittedName>
        <fullName evidence="1">Uncharacterized protein</fullName>
    </submittedName>
</protein>